<feature type="transmembrane region" description="Helical" evidence="1">
    <location>
        <begin position="12"/>
        <end position="32"/>
    </location>
</feature>
<reference evidence="2 3" key="1">
    <citation type="submission" date="2016-10" db="EMBL/GenBank/DDBJ databases">
        <authorList>
            <person name="de Groot N.N."/>
        </authorList>
    </citation>
    <scope>NUCLEOTIDE SEQUENCE [LARGE SCALE GENOMIC DNA]</scope>
    <source>
        <strain evidence="2 3">SP2</strain>
    </source>
</reference>
<evidence type="ECO:0000313" key="3">
    <source>
        <dbReference type="Proteomes" id="UP000182829"/>
    </source>
</evidence>
<proteinExistence type="predicted"/>
<name>A0A1I3PF40_9EURY</name>
<feature type="transmembrane region" description="Helical" evidence="1">
    <location>
        <begin position="44"/>
        <end position="66"/>
    </location>
</feature>
<keyword evidence="1" id="KW-0472">Membrane</keyword>
<gene>
    <name evidence="2" type="ORF">SAMN05443661_11759</name>
</gene>
<dbReference type="EMBL" id="FORO01000017">
    <property type="protein sequence ID" value="SFJ20138.1"/>
    <property type="molecule type" value="Genomic_DNA"/>
</dbReference>
<keyword evidence="1" id="KW-0812">Transmembrane</keyword>
<dbReference type="OMA" id="MWGSILI"/>
<evidence type="ECO:0000256" key="1">
    <source>
        <dbReference type="SAM" id="Phobius"/>
    </source>
</evidence>
<accession>A0A1I3PF40</accession>
<keyword evidence="1" id="KW-1133">Transmembrane helix</keyword>
<protein>
    <submittedName>
        <fullName evidence="2">Uncharacterized protein</fullName>
    </submittedName>
</protein>
<organism evidence="2 3">
    <name type="scientific">Natronobacterium gregoryi</name>
    <dbReference type="NCBI Taxonomy" id="44930"/>
    <lineage>
        <taxon>Archaea</taxon>
        <taxon>Methanobacteriati</taxon>
        <taxon>Methanobacteriota</taxon>
        <taxon>Stenosarchaea group</taxon>
        <taxon>Halobacteria</taxon>
        <taxon>Halobacteriales</taxon>
        <taxon>Natrialbaceae</taxon>
        <taxon>Natronobacterium</taxon>
    </lineage>
</organism>
<sequence length="69" mass="7339">MKVIESVSISMESTRILVGILGLQITIAAGLIELIEHVTPAAEGFWVILMFGGVILTASVLFINLIGNN</sequence>
<dbReference type="Proteomes" id="UP000182829">
    <property type="component" value="Unassembled WGS sequence"/>
</dbReference>
<evidence type="ECO:0000313" key="2">
    <source>
        <dbReference type="EMBL" id="SFJ20138.1"/>
    </source>
</evidence>
<dbReference type="AlphaFoldDB" id="A0A1I3PF40"/>
<dbReference type="OrthoDB" id="193638at2157"/>